<dbReference type="CDD" id="cd04301">
    <property type="entry name" value="NAT_SF"/>
    <property type="match status" value="1"/>
</dbReference>
<dbReference type="InterPro" id="IPR000182">
    <property type="entry name" value="GNAT_dom"/>
</dbReference>
<protein>
    <recommendedName>
        <fullName evidence="1">N-acetyltransferase domain-containing protein</fullName>
    </recommendedName>
</protein>
<comment type="caution">
    <text evidence="2">The sequence shown here is derived from an EMBL/GenBank/DDBJ whole genome shotgun (WGS) entry which is preliminary data.</text>
</comment>
<feature type="domain" description="N-acetyltransferase" evidence="1">
    <location>
        <begin position="1"/>
        <end position="193"/>
    </location>
</feature>
<dbReference type="GO" id="GO:0016747">
    <property type="term" value="F:acyltransferase activity, transferring groups other than amino-acyl groups"/>
    <property type="evidence" value="ECO:0007669"/>
    <property type="project" value="InterPro"/>
</dbReference>
<dbReference type="STRING" id="1618436.UV59_C0001G0034"/>
<dbReference type="SUPFAM" id="SSF55729">
    <property type="entry name" value="Acyl-CoA N-acyltransferases (Nat)"/>
    <property type="match status" value="1"/>
</dbReference>
<sequence length="193" mass="21970">MITRLNGDDMESSAYLHMQGMPDDFLPSFGNQFLRLIHEGMIQSPYSIPLGLFKNGELKGVIVGATNTQKLLSGIYLKLFLKLIPLVVYKIISQPTHLLFLWQTLVYSSRKPSNIPAELLVLTVDTKVRRKGYGTQLLKALKKEYRNAGIGNFIVGAAHKHKAANQFYQKTGGVWKKDFVMYDHIWSLYEYSI</sequence>
<evidence type="ECO:0000313" key="2">
    <source>
        <dbReference type="EMBL" id="KKS86311.1"/>
    </source>
</evidence>
<dbReference type="Gene3D" id="3.40.630.30">
    <property type="match status" value="1"/>
</dbReference>
<dbReference type="InterPro" id="IPR016181">
    <property type="entry name" value="Acyl_CoA_acyltransferase"/>
</dbReference>
<proteinExistence type="predicted"/>
<dbReference type="Pfam" id="PF00583">
    <property type="entry name" value="Acetyltransf_1"/>
    <property type="match status" value="1"/>
</dbReference>
<name>A0A0G1ETA1_9BACT</name>
<organism evidence="2 3">
    <name type="scientific">Candidatus Gottesmanbacteria bacterium GW2011_GWA1_43_11</name>
    <dbReference type="NCBI Taxonomy" id="1618436"/>
    <lineage>
        <taxon>Bacteria</taxon>
        <taxon>Candidatus Gottesmaniibacteriota</taxon>
    </lineage>
</organism>
<evidence type="ECO:0000313" key="3">
    <source>
        <dbReference type="Proteomes" id="UP000034543"/>
    </source>
</evidence>
<accession>A0A0G1ETA1</accession>
<dbReference type="Proteomes" id="UP000034543">
    <property type="component" value="Unassembled WGS sequence"/>
</dbReference>
<dbReference type="PROSITE" id="PS51186">
    <property type="entry name" value="GNAT"/>
    <property type="match status" value="1"/>
</dbReference>
<reference evidence="2 3" key="1">
    <citation type="journal article" date="2015" name="Nature">
        <title>rRNA introns, odd ribosomes, and small enigmatic genomes across a large radiation of phyla.</title>
        <authorList>
            <person name="Brown C.T."/>
            <person name="Hug L.A."/>
            <person name="Thomas B.C."/>
            <person name="Sharon I."/>
            <person name="Castelle C.J."/>
            <person name="Singh A."/>
            <person name="Wilkins M.J."/>
            <person name="Williams K.H."/>
            <person name="Banfield J.F."/>
        </authorList>
    </citation>
    <scope>NUCLEOTIDE SEQUENCE [LARGE SCALE GENOMIC DNA]</scope>
</reference>
<evidence type="ECO:0000259" key="1">
    <source>
        <dbReference type="PROSITE" id="PS51186"/>
    </source>
</evidence>
<gene>
    <name evidence="2" type="ORF">UV59_C0001G0034</name>
</gene>
<dbReference type="EMBL" id="LCFB01000001">
    <property type="protein sequence ID" value="KKS86311.1"/>
    <property type="molecule type" value="Genomic_DNA"/>
</dbReference>
<dbReference type="AlphaFoldDB" id="A0A0G1ETA1"/>